<feature type="signal peptide" evidence="8">
    <location>
        <begin position="1"/>
        <end position="21"/>
    </location>
</feature>
<dbReference type="NCBIfam" id="TIGR04211">
    <property type="entry name" value="SH3_and_anchor"/>
    <property type="match status" value="1"/>
</dbReference>
<keyword evidence="4 7" id="KW-1133">Transmembrane helix</keyword>
<evidence type="ECO:0000256" key="6">
    <source>
        <dbReference type="SAM" id="Coils"/>
    </source>
</evidence>
<dbReference type="PIRSF" id="PIRSF006158">
    <property type="entry name" value="UCP006158_SH3"/>
    <property type="match status" value="1"/>
</dbReference>
<organism evidence="10 11">
    <name type="scientific">Motilimonas cestriensis</name>
    <dbReference type="NCBI Taxonomy" id="2742685"/>
    <lineage>
        <taxon>Bacteria</taxon>
        <taxon>Pseudomonadati</taxon>
        <taxon>Pseudomonadota</taxon>
        <taxon>Gammaproteobacteria</taxon>
        <taxon>Alteromonadales</taxon>
        <taxon>Alteromonadales genera incertae sedis</taxon>
        <taxon>Motilimonas</taxon>
    </lineage>
</organism>
<keyword evidence="5 7" id="KW-0472">Membrane</keyword>
<evidence type="ECO:0000256" key="5">
    <source>
        <dbReference type="ARBA" id="ARBA00023136"/>
    </source>
</evidence>
<gene>
    <name evidence="10" type="ORF">K6Y31_14285</name>
</gene>
<dbReference type="InterPro" id="IPR016476">
    <property type="entry name" value="SH3_dom_pro"/>
</dbReference>
<feature type="domain" description="SH3b" evidence="9">
    <location>
        <begin position="20"/>
        <end position="87"/>
    </location>
</feature>
<feature type="chain" id="PRO_5046507353" evidence="8">
    <location>
        <begin position="22"/>
        <end position="203"/>
    </location>
</feature>
<protein>
    <submittedName>
        <fullName evidence="10">TIGR04211 family SH3 domain-containing protein</fullName>
    </submittedName>
</protein>
<evidence type="ECO:0000313" key="11">
    <source>
        <dbReference type="Proteomes" id="UP001201273"/>
    </source>
</evidence>
<dbReference type="EMBL" id="JAIMJA010000014">
    <property type="protein sequence ID" value="MCE2595978.1"/>
    <property type="molecule type" value="Genomic_DNA"/>
</dbReference>
<keyword evidence="6" id="KW-0175">Coiled coil</keyword>
<dbReference type="SMART" id="SM00287">
    <property type="entry name" value="SH3b"/>
    <property type="match status" value="1"/>
</dbReference>
<reference evidence="10 11" key="1">
    <citation type="journal article" date="2022" name="Environ. Microbiol. Rep.">
        <title>Eco-phylogenetic analyses reveal divergent evolution of vitamin B12 metabolism in the marine bacterial family 'Psychromonadaceae'.</title>
        <authorList>
            <person name="Jin X."/>
            <person name="Yang Y."/>
            <person name="Cao H."/>
            <person name="Gao B."/>
            <person name="Zhao Z."/>
        </authorList>
    </citation>
    <scope>NUCLEOTIDE SEQUENCE [LARGE SCALE GENOMIC DNA]</scope>
    <source>
        <strain evidence="10 11">MKS20</strain>
    </source>
</reference>
<dbReference type="InterPro" id="IPR003646">
    <property type="entry name" value="SH3-like_bac-type"/>
</dbReference>
<keyword evidence="11" id="KW-1185">Reference proteome</keyword>
<evidence type="ECO:0000256" key="2">
    <source>
        <dbReference type="ARBA" id="ARBA00022692"/>
    </source>
</evidence>
<keyword evidence="3 8" id="KW-0732">Signal</keyword>
<name>A0ABS8WBR8_9GAMM</name>
<dbReference type="RefSeq" id="WP_233053642.1">
    <property type="nucleotide sequence ID" value="NZ_JAIMJA010000014.1"/>
</dbReference>
<dbReference type="Proteomes" id="UP001201273">
    <property type="component" value="Unassembled WGS sequence"/>
</dbReference>
<dbReference type="Pfam" id="PF08239">
    <property type="entry name" value="SH3_3"/>
    <property type="match status" value="1"/>
</dbReference>
<evidence type="ECO:0000256" key="1">
    <source>
        <dbReference type="ARBA" id="ARBA00004167"/>
    </source>
</evidence>
<keyword evidence="2 7" id="KW-0812">Transmembrane</keyword>
<comment type="subcellular location">
    <subcellularLocation>
        <location evidence="1">Membrane</location>
        <topology evidence="1">Single-pass membrane protein</topology>
    </subcellularLocation>
</comment>
<evidence type="ECO:0000313" key="10">
    <source>
        <dbReference type="EMBL" id="MCE2595978.1"/>
    </source>
</evidence>
<sequence length="203" mass="22817">MKLIITLLSIFSLSAIAPVQAAERYIDDNLFIYIHSGPSTQFRIMGSVNAGTPVDVKQWDKEAGFAQIEDDRGRVGWVDANYISETPPALTQLPLVQQELEETKQVLAEIEQSNNQVLLDKAHTIEEQGVQITNLIAEKDLLTQEIDTLKLSNETLQTRLNNQSEDVQMQWLIRGGAVLGAGIFLGLIIPFLPRRRKKDPHWT</sequence>
<feature type="transmembrane region" description="Helical" evidence="7">
    <location>
        <begin position="171"/>
        <end position="192"/>
    </location>
</feature>
<dbReference type="PROSITE" id="PS51781">
    <property type="entry name" value="SH3B"/>
    <property type="match status" value="1"/>
</dbReference>
<proteinExistence type="predicted"/>
<accession>A0ABS8WBR8</accession>
<dbReference type="Gene3D" id="2.30.30.40">
    <property type="entry name" value="SH3 Domains"/>
    <property type="match status" value="1"/>
</dbReference>
<evidence type="ECO:0000256" key="3">
    <source>
        <dbReference type="ARBA" id="ARBA00022729"/>
    </source>
</evidence>
<evidence type="ECO:0000256" key="7">
    <source>
        <dbReference type="SAM" id="Phobius"/>
    </source>
</evidence>
<evidence type="ECO:0000256" key="8">
    <source>
        <dbReference type="SAM" id="SignalP"/>
    </source>
</evidence>
<evidence type="ECO:0000256" key="4">
    <source>
        <dbReference type="ARBA" id="ARBA00022989"/>
    </source>
</evidence>
<feature type="coiled-coil region" evidence="6">
    <location>
        <begin position="93"/>
        <end position="166"/>
    </location>
</feature>
<evidence type="ECO:0000259" key="9">
    <source>
        <dbReference type="PROSITE" id="PS51781"/>
    </source>
</evidence>
<comment type="caution">
    <text evidence="10">The sequence shown here is derived from an EMBL/GenBank/DDBJ whole genome shotgun (WGS) entry which is preliminary data.</text>
</comment>